<feature type="signal peptide" evidence="2">
    <location>
        <begin position="1"/>
        <end position="18"/>
    </location>
</feature>
<evidence type="ECO:0000313" key="5">
    <source>
        <dbReference type="Proteomes" id="UP000326570"/>
    </source>
</evidence>
<sequence>MKLKLTLLLLGISCSVFGQSQTVGTASATLDVTNIKPTILTGGDMFHVGSSVTSNFNPGFEVPRGSGKHSFISGALWIGGHDAQNYLYLSAQTYRQSNQVGFWPGPVGTNHDPAHSTAYDKIWKVKKVQIQYHIQNFNTPGYSPPTDIATWPGNGNTANGEAAQLAPFVDVNNDGIYSPGQGDYPDIKGDQALYQILNDKGNVKAPYTYPLGYEVHVMHYGFDDATNRPIFNTLFSQYRIVNRGQVSLQDFYAGIWADFDLGNWDDDYVGCDTTTNRFFVYNGDNNDEDKTYTNAQGIQTTAFGYGLNPPVQSVQFLDQTLSKFIYYNNSNNPTNGNPSSGVEYYNYLRAIWRDGKPVTYGYDGTNQARPYTSHMFPGTPGSTGWTESNPVPGSATSTPNTPGDRRGLGSIGPFILNPGQELKFTVAYTFSKDPNATNNIPVAAQDAVAVQNFFNNNLLASSKPIQVKETLKLYPNPASDLLQIQLPNQFANKAAKVVITDNLGRNVLAAKVRQGESTVHLNIASLSKGIYQVSVTSENHTATGRLVKQ</sequence>
<comment type="caution">
    <text evidence="4">The sequence shown here is derived from an EMBL/GenBank/DDBJ whole genome shotgun (WGS) entry which is preliminary data.</text>
</comment>
<name>A0A5N1IS73_9BACT</name>
<feature type="domain" description="Secretion system C-terminal sorting" evidence="3">
    <location>
        <begin position="473"/>
        <end position="545"/>
    </location>
</feature>
<reference evidence="4 5" key="1">
    <citation type="submission" date="2019-09" db="EMBL/GenBank/DDBJ databases">
        <title>Genome sequence of Adhaeribacter sp. M2.</title>
        <authorList>
            <person name="Srinivasan S."/>
        </authorList>
    </citation>
    <scope>NUCLEOTIDE SEQUENCE [LARGE SCALE GENOMIC DNA]</scope>
    <source>
        <strain evidence="4 5">M2</strain>
    </source>
</reference>
<dbReference type="InterPro" id="IPR026444">
    <property type="entry name" value="Secre_tail"/>
</dbReference>
<dbReference type="Proteomes" id="UP000326570">
    <property type="component" value="Unassembled WGS sequence"/>
</dbReference>
<feature type="compositionally biased region" description="Polar residues" evidence="1">
    <location>
        <begin position="380"/>
        <end position="401"/>
    </location>
</feature>
<dbReference type="Pfam" id="PF18962">
    <property type="entry name" value="Por_Secre_tail"/>
    <property type="match status" value="1"/>
</dbReference>
<feature type="region of interest" description="Disordered" evidence="1">
    <location>
        <begin position="375"/>
        <end position="406"/>
    </location>
</feature>
<evidence type="ECO:0000313" key="4">
    <source>
        <dbReference type="EMBL" id="KAA9327359.1"/>
    </source>
</evidence>
<organism evidence="4 5">
    <name type="scientific">Adhaeribacter soli</name>
    <dbReference type="NCBI Taxonomy" id="2607655"/>
    <lineage>
        <taxon>Bacteria</taxon>
        <taxon>Pseudomonadati</taxon>
        <taxon>Bacteroidota</taxon>
        <taxon>Cytophagia</taxon>
        <taxon>Cytophagales</taxon>
        <taxon>Hymenobacteraceae</taxon>
        <taxon>Adhaeribacter</taxon>
    </lineage>
</organism>
<evidence type="ECO:0000256" key="1">
    <source>
        <dbReference type="SAM" id="MobiDB-lite"/>
    </source>
</evidence>
<accession>A0A5N1IS73</accession>
<dbReference type="RefSeq" id="WP_150904863.1">
    <property type="nucleotide sequence ID" value="NZ_VTWT01000009.1"/>
</dbReference>
<dbReference type="AlphaFoldDB" id="A0A5N1IS73"/>
<keyword evidence="2" id="KW-0732">Signal</keyword>
<evidence type="ECO:0000256" key="2">
    <source>
        <dbReference type="SAM" id="SignalP"/>
    </source>
</evidence>
<proteinExistence type="predicted"/>
<dbReference type="EMBL" id="VTWT01000009">
    <property type="protein sequence ID" value="KAA9327359.1"/>
    <property type="molecule type" value="Genomic_DNA"/>
</dbReference>
<evidence type="ECO:0000259" key="3">
    <source>
        <dbReference type="Pfam" id="PF18962"/>
    </source>
</evidence>
<protein>
    <submittedName>
        <fullName evidence="4">T9SS type A sorting domain-containing protein</fullName>
    </submittedName>
</protein>
<keyword evidence="5" id="KW-1185">Reference proteome</keyword>
<gene>
    <name evidence="4" type="ORF">F0P94_15700</name>
</gene>
<feature type="chain" id="PRO_5025036053" evidence="2">
    <location>
        <begin position="19"/>
        <end position="549"/>
    </location>
</feature>
<dbReference type="NCBIfam" id="TIGR04183">
    <property type="entry name" value="Por_Secre_tail"/>
    <property type="match status" value="1"/>
</dbReference>